<dbReference type="AlphaFoldDB" id="A0A9N8R3U0"/>
<reference evidence="1" key="1">
    <citation type="submission" date="2021-02" db="EMBL/GenBank/DDBJ databases">
        <authorList>
            <person name="Vanwijnsberghe S."/>
        </authorList>
    </citation>
    <scope>NUCLEOTIDE SEQUENCE</scope>
    <source>
        <strain evidence="1">R-70211</strain>
    </source>
</reference>
<sequence>MMNFTDHEVMLQHVNTRIEFHGEEERLALDLTIKADLPNTALDEMSPTLRRSLYDADRQTDIVDPDSTPVLRNPQLGTLRWSGRFAPVRFALRDADEDDEDRDLHFVDARMDRVRFQPKEGGTCSFVWHVHVYPDDEATTAHTVYFLRRPNTLGTIVAPDSDGIDEPPES</sequence>
<dbReference type="RefSeq" id="WP_201138594.1">
    <property type="nucleotide sequence ID" value="NZ_CAJNAS010000029.1"/>
</dbReference>
<dbReference type="EMBL" id="CAJNAS010000029">
    <property type="protein sequence ID" value="CAE6959013.1"/>
    <property type="molecule type" value="Genomic_DNA"/>
</dbReference>
<dbReference type="Proteomes" id="UP000675121">
    <property type="component" value="Unassembled WGS sequence"/>
</dbReference>
<keyword evidence="2" id="KW-1185">Reference proteome</keyword>
<evidence type="ECO:0000313" key="2">
    <source>
        <dbReference type="Proteomes" id="UP000675121"/>
    </source>
</evidence>
<proteinExistence type="predicted"/>
<gene>
    <name evidence="1" type="ORF">R70211_06799</name>
</gene>
<protein>
    <submittedName>
        <fullName evidence="1">Uncharacterized protein</fullName>
    </submittedName>
</protein>
<organism evidence="1 2">
    <name type="scientific">Paraburkholderia domus</name>
    <dbReference type="NCBI Taxonomy" id="2793075"/>
    <lineage>
        <taxon>Bacteria</taxon>
        <taxon>Pseudomonadati</taxon>
        <taxon>Pseudomonadota</taxon>
        <taxon>Betaproteobacteria</taxon>
        <taxon>Burkholderiales</taxon>
        <taxon>Burkholderiaceae</taxon>
        <taxon>Paraburkholderia</taxon>
    </lineage>
</organism>
<comment type="caution">
    <text evidence="1">The sequence shown here is derived from an EMBL/GenBank/DDBJ whole genome shotgun (WGS) entry which is preliminary data.</text>
</comment>
<evidence type="ECO:0000313" key="1">
    <source>
        <dbReference type="EMBL" id="CAE6959013.1"/>
    </source>
</evidence>
<name>A0A9N8R3U0_9BURK</name>
<accession>A0A9N8R3U0</accession>